<feature type="compositionally biased region" description="Basic and acidic residues" evidence="1">
    <location>
        <begin position="38"/>
        <end position="47"/>
    </location>
</feature>
<reference evidence="2" key="1">
    <citation type="submission" date="2023-03" db="EMBL/GenBank/DDBJ databases">
        <title>Massive genome expansion in bonnet fungi (Mycena s.s.) driven by repeated elements and novel gene families across ecological guilds.</title>
        <authorList>
            <consortium name="Lawrence Berkeley National Laboratory"/>
            <person name="Harder C.B."/>
            <person name="Miyauchi S."/>
            <person name="Viragh M."/>
            <person name="Kuo A."/>
            <person name="Thoen E."/>
            <person name="Andreopoulos B."/>
            <person name="Lu D."/>
            <person name="Skrede I."/>
            <person name="Drula E."/>
            <person name="Henrissat B."/>
            <person name="Morin E."/>
            <person name="Kohler A."/>
            <person name="Barry K."/>
            <person name="LaButti K."/>
            <person name="Morin E."/>
            <person name="Salamov A."/>
            <person name="Lipzen A."/>
            <person name="Mereny Z."/>
            <person name="Hegedus B."/>
            <person name="Baldrian P."/>
            <person name="Stursova M."/>
            <person name="Weitz H."/>
            <person name="Taylor A."/>
            <person name="Grigoriev I.V."/>
            <person name="Nagy L.G."/>
            <person name="Martin F."/>
            <person name="Kauserud H."/>
        </authorList>
    </citation>
    <scope>NUCLEOTIDE SEQUENCE</scope>
    <source>
        <strain evidence="2">CBHHK182m</strain>
    </source>
</reference>
<dbReference type="Proteomes" id="UP001215598">
    <property type="component" value="Unassembled WGS sequence"/>
</dbReference>
<protein>
    <submittedName>
        <fullName evidence="2">Uncharacterized protein</fullName>
    </submittedName>
</protein>
<proteinExistence type="predicted"/>
<feature type="region of interest" description="Disordered" evidence="1">
    <location>
        <begin position="1"/>
        <end position="47"/>
    </location>
</feature>
<gene>
    <name evidence="2" type="ORF">B0H16DRAFT_1578030</name>
</gene>
<feature type="compositionally biased region" description="Acidic residues" evidence="1">
    <location>
        <begin position="377"/>
        <end position="392"/>
    </location>
</feature>
<evidence type="ECO:0000313" key="3">
    <source>
        <dbReference type="Proteomes" id="UP001215598"/>
    </source>
</evidence>
<feature type="region of interest" description="Disordered" evidence="1">
    <location>
        <begin position="372"/>
        <end position="392"/>
    </location>
</feature>
<keyword evidence="3" id="KW-1185">Reference proteome</keyword>
<accession>A0AAD7MV21</accession>
<dbReference type="AlphaFoldDB" id="A0AAD7MV21"/>
<evidence type="ECO:0000313" key="2">
    <source>
        <dbReference type="EMBL" id="KAJ7734248.1"/>
    </source>
</evidence>
<sequence length="412" mass="46009">MSVATVGSDCYSPRASTNRVSRPAPRPASSRQVSATRVHSDKPPEVDTAHAVDVPQAPARPHTPSADVSLGVPELPVDVTSILQIIKHDTFAETGDRSKVIPGIELATWDVLKENHVEALDCRVEYWSEDKTLTVTYASGVHESFNFLFKPIARIADDIPDVFVETNHDILLPSSSSFTPDFALAVKGVPTKYHIIFECAWSQPDNKLTEKIKKYFMRTDISAVVSLRIRSTKQYESRKDPAPPDYQPLSSVEAYATSLLSDVIIAGHTWGPAITGISLAIHRRGREAQIFENLCPVEGQFTDDQIAMHYEINEILIKVLSQAVTTAALVKALRGEKFTLDWENFVQMLNVYHRSDAYERYLKWAQKPNLKRRMEGEENDEVQDEGTDAAEDLDPDIILHLLGPPPPKRSKV</sequence>
<dbReference type="EMBL" id="JARKIB010000133">
    <property type="protein sequence ID" value="KAJ7734248.1"/>
    <property type="molecule type" value="Genomic_DNA"/>
</dbReference>
<evidence type="ECO:0000256" key="1">
    <source>
        <dbReference type="SAM" id="MobiDB-lite"/>
    </source>
</evidence>
<comment type="caution">
    <text evidence="2">The sequence shown here is derived from an EMBL/GenBank/DDBJ whole genome shotgun (WGS) entry which is preliminary data.</text>
</comment>
<name>A0AAD7MV21_9AGAR</name>
<organism evidence="2 3">
    <name type="scientific">Mycena metata</name>
    <dbReference type="NCBI Taxonomy" id="1033252"/>
    <lineage>
        <taxon>Eukaryota</taxon>
        <taxon>Fungi</taxon>
        <taxon>Dikarya</taxon>
        <taxon>Basidiomycota</taxon>
        <taxon>Agaricomycotina</taxon>
        <taxon>Agaricomycetes</taxon>
        <taxon>Agaricomycetidae</taxon>
        <taxon>Agaricales</taxon>
        <taxon>Marasmiineae</taxon>
        <taxon>Mycenaceae</taxon>
        <taxon>Mycena</taxon>
    </lineage>
</organism>